<evidence type="ECO:0000313" key="2">
    <source>
        <dbReference type="Proteomes" id="UP000243515"/>
    </source>
</evidence>
<evidence type="ECO:0000313" key="1">
    <source>
        <dbReference type="EMBL" id="OXV08973.1"/>
    </source>
</evidence>
<reference evidence="1 2" key="1">
    <citation type="journal article" date="2015" name="Environ. Microbiol.">
        <title>Metagenome sequence of Elaphomyces granulatus from sporocarp tissue reveals Ascomycota ectomycorrhizal fingerprints of genome expansion and a Proteobacteria-rich microbiome.</title>
        <authorList>
            <person name="Quandt C.A."/>
            <person name="Kohler A."/>
            <person name="Hesse C.N."/>
            <person name="Sharpton T.J."/>
            <person name="Martin F."/>
            <person name="Spatafora J.W."/>
        </authorList>
    </citation>
    <scope>NUCLEOTIDE SEQUENCE [LARGE SCALE GENOMIC DNA]</scope>
    <source>
        <strain evidence="1 2">OSC145934</strain>
    </source>
</reference>
<dbReference type="PANTHER" id="PTHR17985:SF8">
    <property type="entry name" value="TRANSPORT AND GOLGI ORGANIZATION PROTEIN 2 HOMOLOG"/>
    <property type="match status" value="1"/>
</dbReference>
<dbReference type="PANTHER" id="PTHR17985">
    <property type="entry name" value="SER/THR-RICH PROTEIN T10 IN DGCR REGION"/>
    <property type="match status" value="1"/>
</dbReference>
<keyword evidence="2" id="KW-1185">Reference proteome</keyword>
<dbReference type="EMBL" id="NPHW01003782">
    <property type="protein sequence ID" value="OXV08973.1"/>
    <property type="molecule type" value="Genomic_DNA"/>
</dbReference>
<dbReference type="AlphaFoldDB" id="A0A232LXS9"/>
<gene>
    <name evidence="1" type="ORF">Egran_03266</name>
</gene>
<accession>A0A232LXS9</accession>
<dbReference type="OrthoDB" id="191601at2759"/>
<dbReference type="GO" id="GO:0005794">
    <property type="term" value="C:Golgi apparatus"/>
    <property type="evidence" value="ECO:0007669"/>
    <property type="project" value="TreeGrafter"/>
</dbReference>
<proteinExistence type="predicted"/>
<dbReference type="Pfam" id="PF05742">
    <property type="entry name" value="TANGO2"/>
    <property type="match status" value="1"/>
</dbReference>
<dbReference type="Proteomes" id="UP000243515">
    <property type="component" value="Unassembled WGS sequence"/>
</dbReference>
<sequence length="312" mass="34947">MCIAVISTAHPAYSLIIINNRDEFLRRPTTPVDWWPEPSSHVLASRDMARAERGTWMGVTKQGRIAILTNWHEQTNHQAVGACSRGAIVNSFLTMPPESTKSTSQFVDEMIATSMAKNVGGFSLVCGKVNEPLAILSNRALNVDGITWIAQQKGETIGLSNTILGDRSWPKIIKGEQLVNDAIRAHVETEEEEEEDLIHQLLDILNLDTLPKLKEGESQESYIKLLRNSIFVPLIGGQGHDRNTHDKTVDKNQQVDQLAYYLQGPYGTQKQTVVLVSTSGRIRYFERTLFDDDTKPIPIGEGDRSFEFMVEQ</sequence>
<dbReference type="GO" id="GO:0007030">
    <property type="term" value="P:Golgi organization"/>
    <property type="evidence" value="ECO:0007669"/>
    <property type="project" value="TreeGrafter"/>
</dbReference>
<name>A0A232LXS9_9EURO</name>
<dbReference type="InterPro" id="IPR008551">
    <property type="entry name" value="TANGO2"/>
</dbReference>
<organism evidence="1 2">
    <name type="scientific">Elaphomyces granulatus</name>
    <dbReference type="NCBI Taxonomy" id="519963"/>
    <lineage>
        <taxon>Eukaryota</taxon>
        <taxon>Fungi</taxon>
        <taxon>Dikarya</taxon>
        <taxon>Ascomycota</taxon>
        <taxon>Pezizomycotina</taxon>
        <taxon>Eurotiomycetes</taxon>
        <taxon>Eurotiomycetidae</taxon>
        <taxon>Eurotiales</taxon>
        <taxon>Elaphomycetaceae</taxon>
        <taxon>Elaphomyces</taxon>
    </lineage>
</organism>
<comment type="caution">
    <text evidence="1">The sequence shown here is derived from an EMBL/GenBank/DDBJ whole genome shotgun (WGS) entry which is preliminary data.</text>
</comment>
<dbReference type="GO" id="GO:0009306">
    <property type="term" value="P:protein secretion"/>
    <property type="evidence" value="ECO:0007669"/>
    <property type="project" value="TreeGrafter"/>
</dbReference>
<protein>
    <submittedName>
        <fullName evidence="1">Uncharacterized protein</fullName>
    </submittedName>
</protein>